<organism evidence="2 3">
    <name type="scientific">Sphingomonas paeninsulae</name>
    <dbReference type="NCBI Taxonomy" id="2319844"/>
    <lineage>
        <taxon>Bacteria</taxon>
        <taxon>Pseudomonadati</taxon>
        <taxon>Pseudomonadota</taxon>
        <taxon>Alphaproteobacteria</taxon>
        <taxon>Sphingomonadales</taxon>
        <taxon>Sphingomonadaceae</taxon>
        <taxon>Sphingomonas</taxon>
    </lineage>
</organism>
<keyword evidence="1" id="KW-1133">Transmembrane helix</keyword>
<dbReference type="KEGG" id="spha:D3Y57_01360"/>
<keyword evidence="2" id="KW-0614">Plasmid</keyword>
<feature type="transmembrane region" description="Helical" evidence="1">
    <location>
        <begin position="114"/>
        <end position="137"/>
    </location>
</feature>
<dbReference type="InterPro" id="IPR011989">
    <property type="entry name" value="ARM-like"/>
</dbReference>
<evidence type="ECO:0000313" key="3">
    <source>
        <dbReference type="Proteomes" id="UP000276254"/>
    </source>
</evidence>
<dbReference type="OrthoDB" id="7441479at2"/>
<gene>
    <name evidence="2" type="ORF">D3Y57_01360</name>
</gene>
<reference evidence="2 3" key="1">
    <citation type="submission" date="2018-09" db="EMBL/GenBank/DDBJ databases">
        <title>Sphingomonas peninsula sp. nov., isolated from fildes peninsula, Antarctic soil.</title>
        <authorList>
            <person name="Yingchao G."/>
        </authorList>
    </citation>
    <scope>NUCLEOTIDE SEQUENCE [LARGE SCALE GENOMIC DNA]</scope>
    <source>
        <strain evidence="2 3">YZ-8</strain>
        <plasmid evidence="2 3">unnamed1</plasmid>
    </source>
</reference>
<keyword evidence="1" id="KW-0812">Transmembrane</keyword>
<dbReference type="SUPFAM" id="SSF48371">
    <property type="entry name" value="ARM repeat"/>
    <property type="match status" value="1"/>
</dbReference>
<feature type="transmembrane region" description="Helical" evidence="1">
    <location>
        <begin position="235"/>
        <end position="253"/>
    </location>
</feature>
<feature type="transmembrane region" description="Helical" evidence="1">
    <location>
        <begin position="83"/>
        <end position="102"/>
    </location>
</feature>
<keyword evidence="1" id="KW-0472">Membrane</keyword>
<dbReference type="InterPro" id="IPR016024">
    <property type="entry name" value="ARM-type_fold"/>
</dbReference>
<accession>A0A494THY6</accession>
<dbReference type="RefSeq" id="WP_121150684.1">
    <property type="nucleotide sequence ID" value="NZ_CP032828.1"/>
</dbReference>
<feature type="transmembrane region" description="Helical" evidence="1">
    <location>
        <begin position="398"/>
        <end position="417"/>
    </location>
</feature>
<protein>
    <submittedName>
        <fullName evidence="2">MFS transporter</fullName>
    </submittedName>
</protein>
<feature type="transmembrane region" description="Helical" evidence="1">
    <location>
        <begin position="52"/>
        <end position="76"/>
    </location>
</feature>
<feature type="transmembrane region" description="Helical" evidence="1">
    <location>
        <begin position="366"/>
        <end position="386"/>
    </location>
</feature>
<keyword evidence="3" id="KW-1185">Reference proteome</keyword>
<feature type="transmembrane region" description="Helical" evidence="1">
    <location>
        <begin position="149"/>
        <end position="169"/>
    </location>
</feature>
<feature type="transmembrane region" description="Helical" evidence="1">
    <location>
        <begin position="175"/>
        <end position="195"/>
    </location>
</feature>
<dbReference type="InterPro" id="IPR036259">
    <property type="entry name" value="MFS_trans_sf"/>
</dbReference>
<sequence>MNILLNRLFHVEPGEWTKLLQFGLFGLMLQIGLGLGFSAGDAAFLTHVGADKLAVVFLLTPVVMVAYTLIFAYLLVRYSINHVIDITLAMLIGGGILFWLLLGAKLPLFWQTTVYYGLKLYLGMWYIALYSLFWNFTDTYFNIQDGKRLFPLFAACCALGTTLGALIVSQFAGVIPLRGFMLIWAAIAMATVPVARSLRRRWQSIADSDTDLDDQIGDVRLQLTQVIDAFKTSSYTLRLAIGLFVMLLLTNLAEFQYSAVLQVGRSEAELATLLGKLYAASHIFNVFICLFVFNRLVGRIGVRNVSLILPLTYFTVFGYFFLAGGAGAALAAFFAYHGVLTSIEYNNQNLLFNAVPSAVKRPLRTILEGFCEPLASLVAGGFLVFAATRTDMRELSGIGVILCLLLIAIVIAIRHQYPVAMAANMRRGWLNFSDRRALVTAADAEELPANCEQSIAELLDQLTHRDATLRKTALTALHATVMPGDIAIVPRLIAATGDLERHERESIITLLGIIGDVAAIPDILILASTLSPRERRQTASMLISMGETAIPGLTSFLADYALPVRARSIAARALVSLSQAQFASQFERLVRDELHGAHRLINTAAQFDSQRARSPAIGLLARLHRERIDGSVDFALELLALGGTLPDFDLLIVSLHSANTKVRGNAIEAIENGVNHAIFRLLAPLINRRSEVSRIEHNEEDFIDLVTNALTSGNDWETALAAQALADCLPHRALAGHLRAVLKPDVTPMVRELVATLLKLDAITAPTIVDRVNALRTIPGFAYASMDALVALAGRLQITDQAQMPGMRFEVGDTTFGLDNRDVREVATRYADLALTMLKAQDNRSYAG</sequence>
<evidence type="ECO:0000313" key="2">
    <source>
        <dbReference type="EMBL" id="AYJ84775.1"/>
    </source>
</evidence>
<feature type="transmembrane region" description="Helical" evidence="1">
    <location>
        <begin position="305"/>
        <end position="336"/>
    </location>
</feature>
<geneLocation type="plasmid" evidence="2">
    <name>unnamed1</name>
</geneLocation>
<feature type="transmembrane region" description="Helical" evidence="1">
    <location>
        <begin position="20"/>
        <end position="40"/>
    </location>
</feature>
<name>A0A494THY6_SPHPE</name>
<dbReference type="EMBL" id="CP032828">
    <property type="protein sequence ID" value="AYJ84775.1"/>
    <property type="molecule type" value="Genomic_DNA"/>
</dbReference>
<proteinExistence type="predicted"/>
<dbReference type="Gene3D" id="1.25.10.10">
    <property type="entry name" value="Leucine-rich Repeat Variant"/>
    <property type="match status" value="1"/>
</dbReference>
<dbReference type="Proteomes" id="UP000276254">
    <property type="component" value="Plasmid unnamed1"/>
</dbReference>
<feature type="transmembrane region" description="Helical" evidence="1">
    <location>
        <begin position="273"/>
        <end position="293"/>
    </location>
</feature>
<dbReference type="SUPFAM" id="SSF103473">
    <property type="entry name" value="MFS general substrate transporter"/>
    <property type="match status" value="1"/>
</dbReference>
<dbReference type="AlphaFoldDB" id="A0A494THY6"/>
<evidence type="ECO:0000256" key="1">
    <source>
        <dbReference type="SAM" id="Phobius"/>
    </source>
</evidence>